<gene>
    <name evidence="1" type="ORF">SDC9_193597</name>
</gene>
<organism evidence="1">
    <name type="scientific">bioreactor metagenome</name>
    <dbReference type="NCBI Taxonomy" id="1076179"/>
    <lineage>
        <taxon>unclassified sequences</taxon>
        <taxon>metagenomes</taxon>
        <taxon>ecological metagenomes</taxon>
    </lineage>
</organism>
<reference evidence="1" key="1">
    <citation type="submission" date="2019-08" db="EMBL/GenBank/DDBJ databases">
        <authorList>
            <person name="Kucharzyk K."/>
            <person name="Murdoch R.W."/>
            <person name="Higgins S."/>
            <person name="Loffler F."/>
        </authorList>
    </citation>
    <scope>NUCLEOTIDE SEQUENCE</scope>
</reference>
<comment type="caution">
    <text evidence="1">The sequence shown here is derived from an EMBL/GenBank/DDBJ whole genome shotgun (WGS) entry which is preliminary data.</text>
</comment>
<dbReference type="AlphaFoldDB" id="A0A645I439"/>
<accession>A0A645I439</accession>
<dbReference type="EMBL" id="VSSQ01106321">
    <property type="protein sequence ID" value="MPN46018.1"/>
    <property type="molecule type" value="Genomic_DNA"/>
</dbReference>
<protein>
    <submittedName>
        <fullName evidence="1">Uncharacterized protein</fullName>
    </submittedName>
</protein>
<name>A0A645I439_9ZZZZ</name>
<proteinExistence type="predicted"/>
<sequence length="76" mass="7938">MNDISNLAVARDDGGNLHVVTGIAVCVLMKARADAANNQGGAAVLCARALEHKLVGLDLKFCRFLRGSGACTKQRA</sequence>
<evidence type="ECO:0000313" key="1">
    <source>
        <dbReference type="EMBL" id="MPN46018.1"/>
    </source>
</evidence>